<evidence type="ECO:0000313" key="3">
    <source>
        <dbReference type="EMBL" id="GAA4477461.1"/>
    </source>
</evidence>
<name>A0ABP8P0R9_9NOCA</name>
<keyword evidence="2" id="KW-0812">Transmembrane</keyword>
<reference evidence="4" key="1">
    <citation type="journal article" date="2019" name="Int. J. Syst. Evol. Microbiol.">
        <title>The Global Catalogue of Microorganisms (GCM) 10K type strain sequencing project: providing services to taxonomists for standard genome sequencing and annotation.</title>
        <authorList>
            <consortium name="The Broad Institute Genomics Platform"/>
            <consortium name="The Broad Institute Genome Sequencing Center for Infectious Disease"/>
            <person name="Wu L."/>
            <person name="Ma J."/>
        </authorList>
    </citation>
    <scope>NUCLEOTIDE SEQUENCE [LARGE SCALE GENOMIC DNA]</scope>
    <source>
        <strain evidence="4">JCM 32206</strain>
    </source>
</reference>
<dbReference type="EMBL" id="BAABFB010000030">
    <property type="protein sequence ID" value="GAA4477461.1"/>
    <property type="molecule type" value="Genomic_DNA"/>
</dbReference>
<feature type="transmembrane region" description="Helical" evidence="2">
    <location>
        <begin position="103"/>
        <end position="123"/>
    </location>
</feature>
<comment type="caution">
    <text evidence="3">The sequence shown here is derived from an EMBL/GenBank/DDBJ whole genome shotgun (WGS) entry which is preliminary data.</text>
</comment>
<dbReference type="RefSeq" id="WP_345344209.1">
    <property type="nucleotide sequence ID" value="NZ_BAABFB010000030.1"/>
</dbReference>
<accession>A0ABP8P0R9</accession>
<feature type="transmembrane region" description="Helical" evidence="2">
    <location>
        <begin position="71"/>
        <end position="91"/>
    </location>
</feature>
<feature type="compositionally biased region" description="Acidic residues" evidence="1">
    <location>
        <begin position="1"/>
        <end position="10"/>
    </location>
</feature>
<feature type="region of interest" description="Disordered" evidence="1">
    <location>
        <begin position="1"/>
        <end position="37"/>
    </location>
</feature>
<gene>
    <name evidence="3" type="ORF">GCM10023094_19770</name>
</gene>
<protein>
    <submittedName>
        <fullName evidence="3">Uncharacterized protein</fullName>
    </submittedName>
</protein>
<evidence type="ECO:0000313" key="4">
    <source>
        <dbReference type="Proteomes" id="UP001501183"/>
    </source>
</evidence>
<evidence type="ECO:0000256" key="2">
    <source>
        <dbReference type="SAM" id="Phobius"/>
    </source>
</evidence>
<sequence>MSDAWVDEYDGERYAQGDPPPREPRRQPPRPPRRTGAGRVLQALSGAVTAGVVLLAVVVVVTAYLGSRRGFPGPGGMSVTAHVLAAVAVVVAQRFADHRRGPLAVAGSVAVFLITVLLLWTQWWG</sequence>
<proteinExistence type="predicted"/>
<feature type="transmembrane region" description="Helical" evidence="2">
    <location>
        <begin position="40"/>
        <end position="65"/>
    </location>
</feature>
<dbReference type="Proteomes" id="UP001501183">
    <property type="component" value="Unassembled WGS sequence"/>
</dbReference>
<keyword evidence="4" id="KW-1185">Reference proteome</keyword>
<keyword evidence="2" id="KW-0472">Membrane</keyword>
<evidence type="ECO:0000256" key="1">
    <source>
        <dbReference type="SAM" id="MobiDB-lite"/>
    </source>
</evidence>
<feature type="compositionally biased region" description="Basic and acidic residues" evidence="1">
    <location>
        <begin position="11"/>
        <end position="26"/>
    </location>
</feature>
<keyword evidence="2" id="KW-1133">Transmembrane helix</keyword>
<organism evidence="3 4">
    <name type="scientific">Rhodococcus olei</name>
    <dbReference type="NCBI Taxonomy" id="2161675"/>
    <lineage>
        <taxon>Bacteria</taxon>
        <taxon>Bacillati</taxon>
        <taxon>Actinomycetota</taxon>
        <taxon>Actinomycetes</taxon>
        <taxon>Mycobacteriales</taxon>
        <taxon>Nocardiaceae</taxon>
        <taxon>Rhodococcus</taxon>
    </lineage>
</organism>